<sequence>MQKTNTAKDFYSGILTTVLYICLSDMKIEFPMKFVHQIDPLKFVLFNLENCPDHYFQNAERSGFFEIIWFKDTKQDGENDSMYLIPLYRRETLEIKNKQGCLIAFKREYLEEDDKEFALDVFNLFNIHGQSTHFRIANEVADSLRHIQILMEKEYNNTKGTYLILKSLLKVFLLNLIRMNQNYFLHQDINQKRVYQFIMLMDEYYTTERKASFYSSKMGISEKRINQILKEKMHKTITQLLHDRLILEVDRMLMAGNMTIKEIAFRLNFDDPAYFSRFYKKQTGQTPEDFKKQIAN</sequence>
<evidence type="ECO:0000256" key="2">
    <source>
        <dbReference type="ARBA" id="ARBA00023125"/>
    </source>
</evidence>
<evidence type="ECO:0000256" key="3">
    <source>
        <dbReference type="ARBA" id="ARBA00023163"/>
    </source>
</evidence>
<keyword evidence="3" id="KW-0804">Transcription</keyword>
<dbReference type="GO" id="GO:0043565">
    <property type="term" value="F:sequence-specific DNA binding"/>
    <property type="evidence" value="ECO:0007669"/>
    <property type="project" value="InterPro"/>
</dbReference>
<dbReference type="AlphaFoldDB" id="A0AAD1DT52"/>
<dbReference type="PANTHER" id="PTHR43280:SF32">
    <property type="entry name" value="TRANSCRIPTIONAL REGULATORY PROTEIN"/>
    <property type="match status" value="1"/>
</dbReference>
<dbReference type="EMBL" id="CP033930">
    <property type="protein sequence ID" value="AZB16435.1"/>
    <property type="molecule type" value="Genomic_DNA"/>
</dbReference>
<dbReference type="Proteomes" id="UP000269015">
    <property type="component" value="Chromosome"/>
</dbReference>
<dbReference type="PANTHER" id="PTHR43280">
    <property type="entry name" value="ARAC-FAMILY TRANSCRIPTIONAL REGULATOR"/>
    <property type="match status" value="1"/>
</dbReference>
<feature type="domain" description="HTH araC/xylS-type" evidence="4">
    <location>
        <begin position="195"/>
        <end position="293"/>
    </location>
</feature>
<dbReference type="InterPro" id="IPR009057">
    <property type="entry name" value="Homeodomain-like_sf"/>
</dbReference>
<evidence type="ECO:0000313" key="6">
    <source>
        <dbReference type="Proteomes" id="UP000269015"/>
    </source>
</evidence>
<reference evidence="5 6" key="1">
    <citation type="submission" date="2018-11" db="EMBL/GenBank/DDBJ databases">
        <title>Proposal to divide the Flavobacteriaceae and reorganize its genera based on Amino Acid Identity values calculated from whole genome sequences.</title>
        <authorList>
            <person name="Nicholson A.C."/>
            <person name="Gulvik C.A."/>
            <person name="Whitney A.M."/>
            <person name="Humrighouse B.W."/>
            <person name="Bell M."/>
            <person name="Holmes B."/>
            <person name="Steigerwalt A.G."/>
            <person name="Villarma A."/>
            <person name="Sheth M."/>
            <person name="Batra D."/>
            <person name="Pryor J."/>
            <person name="Bernardet J.-F."/>
            <person name="Hugo C."/>
            <person name="Kampfer P."/>
            <person name="Newman J."/>
            <person name="McQuiston J.R."/>
        </authorList>
    </citation>
    <scope>NUCLEOTIDE SEQUENCE [LARGE SCALE GENOMIC DNA]</scope>
    <source>
        <strain evidence="5 6">H5559</strain>
    </source>
</reference>
<keyword evidence="2" id="KW-0238">DNA-binding</keyword>
<dbReference type="InterPro" id="IPR020449">
    <property type="entry name" value="Tscrpt_reg_AraC-type_HTH"/>
</dbReference>
<evidence type="ECO:0000313" key="5">
    <source>
        <dbReference type="EMBL" id="AZB16435.1"/>
    </source>
</evidence>
<dbReference type="SMART" id="SM00342">
    <property type="entry name" value="HTH_ARAC"/>
    <property type="match status" value="1"/>
</dbReference>
<evidence type="ECO:0000256" key="1">
    <source>
        <dbReference type="ARBA" id="ARBA00023015"/>
    </source>
</evidence>
<dbReference type="SUPFAM" id="SSF46689">
    <property type="entry name" value="Homeodomain-like"/>
    <property type="match status" value="1"/>
</dbReference>
<name>A0AAD1DT52_CHRID</name>
<dbReference type="GO" id="GO:0003700">
    <property type="term" value="F:DNA-binding transcription factor activity"/>
    <property type="evidence" value="ECO:0007669"/>
    <property type="project" value="InterPro"/>
</dbReference>
<dbReference type="PROSITE" id="PS01124">
    <property type="entry name" value="HTH_ARAC_FAMILY_2"/>
    <property type="match status" value="1"/>
</dbReference>
<dbReference type="Pfam" id="PF12833">
    <property type="entry name" value="HTH_18"/>
    <property type="match status" value="1"/>
</dbReference>
<dbReference type="PRINTS" id="PR00032">
    <property type="entry name" value="HTHARAC"/>
</dbReference>
<proteinExistence type="predicted"/>
<dbReference type="InterPro" id="IPR018060">
    <property type="entry name" value="HTH_AraC"/>
</dbReference>
<dbReference type="Gene3D" id="1.10.10.60">
    <property type="entry name" value="Homeodomain-like"/>
    <property type="match status" value="1"/>
</dbReference>
<evidence type="ECO:0000259" key="4">
    <source>
        <dbReference type="PROSITE" id="PS01124"/>
    </source>
</evidence>
<accession>A0AAD1DT52</accession>
<keyword evidence="1" id="KW-0805">Transcription regulation</keyword>
<protein>
    <submittedName>
        <fullName evidence="5">Helix-turn-helix domain-containing protein</fullName>
    </submittedName>
</protein>
<organism evidence="5 6">
    <name type="scientific">Chryseobacterium indologenes</name>
    <name type="common">Flavobacterium indologenes</name>
    <dbReference type="NCBI Taxonomy" id="253"/>
    <lineage>
        <taxon>Bacteria</taxon>
        <taxon>Pseudomonadati</taxon>
        <taxon>Bacteroidota</taxon>
        <taxon>Flavobacteriia</taxon>
        <taxon>Flavobacteriales</taxon>
        <taxon>Weeksellaceae</taxon>
        <taxon>Chryseobacterium group</taxon>
        <taxon>Chryseobacterium</taxon>
    </lineage>
</organism>
<gene>
    <name evidence="5" type="ORF">EG352_00885</name>
</gene>